<comment type="similarity">
    <text evidence="1">Belongs to the LysR transcriptional regulatory family.</text>
</comment>
<dbReference type="InterPro" id="IPR050950">
    <property type="entry name" value="HTH-type_LysR_regulators"/>
</dbReference>
<evidence type="ECO:0000313" key="7">
    <source>
        <dbReference type="Proteomes" id="UP001165652"/>
    </source>
</evidence>
<name>A0ABT5JHL4_RHOTP</name>
<keyword evidence="7" id="KW-1185">Reference proteome</keyword>
<feature type="domain" description="HTH lysR-type" evidence="5">
    <location>
        <begin position="1"/>
        <end position="58"/>
    </location>
</feature>
<dbReference type="SUPFAM" id="SSF46785">
    <property type="entry name" value="Winged helix' DNA-binding domain"/>
    <property type="match status" value="1"/>
</dbReference>
<dbReference type="Pfam" id="PF00126">
    <property type="entry name" value="HTH_1"/>
    <property type="match status" value="1"/>
</dbReference>
<dbReference type="Proteomes" id="UP001165652">
    <property type="component" value="Unassembled WGS sequence"/>
</dbReference>
<keyword evidence="4" id="KW-0804">Transcription</keyword>
<dbReference type="PRINTS" id="PR00039">
    <property type="entry name" value="HTHLYSR"/>
</dbReference>
<keyword evidence="2" id="KW-0805">Transcription regulation</keyword>
<comment type="caution">
    <text evidence="6">The sequence shown here is derived from an EMBL/GenBank/DDBJ whole genome shotgun (WGS) entry which is preliminary data.</text>
</comment>
<dbReference type="InterPro" id="IPR036390">
    <property type="entry name" value="WH_DNA-bd_sf"/>
</dbReference>
<accession>A0ABT5JHL4</accession>
<evidence type="ECO:0000256" key="3">
    <source>
        <dbReference type="ARBA" id="ARBA00023125"/>
    </source>
</evidence>
<sequence length="308" mass="33587">MELRHLRYFTALGEQLSFTRAATLVHVTQPTLSHQIRQLEDELGVRLFDRTGKRVALTEQGELLLPSITRALNDIDGAIRALRTGTEALAGTLAVGAVHSVHMRMMPACAATFLARHPDVRLVIEDLAAPVIEARVGDGTLDVGIAYAPAADDALVFEPLYEEELVLAVTAAHPLATRRRVRMSALHRTPLILLTRNFATRRMLDGWFAAAGIAPNVIVEMNTIGSMLEMARRSDIAAIVPHRAVAADADLVPVAIEAPTPRRVPGLLWPRSRARSAGARSFAAILRRAVRREVDRDRARRPRAAGGG</sequence>
<dbReference type="PROSITE" id="PS50931">
    <property type="entry name" value="HTH_LYSR"/>
    <property type="match status" value="1"/>
</dbReference>
<dbReference type="Gene3D" id="3.40.190.290">
    <property type="match status" value="1"/>
</dbReference>
<dbReference type="InterPro" id="IPR000847">
    <property type="entry name" value="LysR_HTH_N"/>
</dbReference>
<proteinExistence type="inferred from homology"/>
<dbReference type="EMBL" id="JAQQLI010000055">
    <property type="protein sequence ID" value="MDC7788898.1"/>
    <property type="molecule type" value="Genomic_DNA"/>
</dbReference>
<dbReference type="InterPro" id="IPR036388">
    <property type="entry name" value="WH-like_DNA-bd_sf"/>
</dbReference>
<organism evidence="6 7">
    <name type="scientific">Rhodoplanes tepidamans</name>
    <name type="common">Rhodoplanes cryptolactis</name>
    <dbReference type="NCBI Taxonomy" id="200616"/>
    <lineage>
        <taxon>Bacteria</taxon>
        <taxon>Pseudomonadati</taxon>
        <taxon>Pseudomonadota</taxon>
        <taxon>Alphaproteobacteria</taxon>
        <taxon>Hyphomicrobiales</taxon>
        <taxon>Nitrobacteraceae</taxon>
        <taxon>Rhodoplanes</taxon>
    </lineage>
</organism>
<dbReference type="PANTHER" id="PTHR30419">
    <property type="entry name" value="HTH-TYPE TRANSCRIPTIONAL REGULATOR YBHD"/>
    <property type="match status" value="1"/>
</dbReference>
<reference evidence="6" key="2">
    <citation type="submission" date="2023-02" db="EMBL/GenBank/DDBJ databases">
        <authorList>
            <person name="Rayyan A."/>
            <person name="Meyer T."/>
            <person name="Kyndt J.A."/>
        </authorList>
    </citation>
    <scope>NUCLEOTIDE SEQUENCE</scope>
    <source>
        <strain evidence="6">DSM 9987</strain>
    </source>
</reference>
<dbReference type="Gene3D" id="1.10.10.10">
    <property type="entry name" value="Winged helix-like DNA-binding domain superfamily/Winged helix DNA-binding domain"/>
    <property type="match status" value="1"/>
</dbReference>
<dbReference type="RefSeq" id="WP_272779731.1">
    <property type="nucleotide sequence ID" value="NZ_JAQQLI010000055.1"/>
</dbReference>
<evidence type="ECO:0000259" key="5">
    <source>
        <dbReference type="PROSITE" id="PS50931"/>
    </source>
</evidence>
<dbReference type="SUPFAM" id="SSF53850">
    <property type="entry name" value="Periplasmic binding protein-like II"/>
    <property type="match status" value="1"/>
</dbReference>
<evidence type="ECO:0000256" key="1">
    <source>
        <dbReference type="ARBA" id="ARBA00009437"/>
    </source>
</evidence>
<dbReference type="Pfam" id="PF03466">
    <property type="entry name" value="LysR_substrate"/>
    <property type="match status" value="1"/>
</dbReference>
<keyword evidence="3" id="KW-0238">DNA-binding</keyword>
<dbReference type="CDD" id="cd05466">
    <property type="entry name" value="PBP2_LTTR_substrate"/>
    <property type="match status" value="1"/>
</dbReference>
<protein>
    <submittedName>
        <fullName evidence="6">LysR substrate-binding domain-containing protein</fullName>
    </submittedName>
</protein>
<evidence type="ECO:0000313" key="6">
    <source>
        <dbReference type="EMBL" id="MDC7788898.1"/>
    </source>
</evidence>
<dbReference type="InterPro" id="IPR005119">
    <property type="entry name" value="LysR_subst-bd"/>
</dbReference>
<gene>
    <name evidence="6" type="ORF">PQJ73_24715</name>
</gene>
<evidence type="ECO:0000256" key="4">
    <source>
        <dbReference type="ARBA" id="ARBA00023163"/>
    </source>
</evidence>
<reference evidence="6" key="1">
    <citation type="journal article" date="2023" name="Microbiol Resour">
        <title>Genome Sequences of Rhodoplanes serenus and Two Thermotolerant Strains, Rhodoplanes tepidamans and 'Rhodoplanes cryptolactis,' Further Refine the Genus.</title>
        <authorList>
            <person name="Rayyan A.A."/>
            <person name="Kyndt J.A."/>
        </authorList>
    </citation>
    <scope>NUCLEOTIDE SEQUENCE</scope>
    <source>
        <strain evidence="6">DSM 9987</strain>
    </source>
</reference>
<evidence type="ECO:0000256" key="2">
    <source>
        <dbReference type="ARBA" id="ARBA00023015"/>
    </source>
</evidence>